<gene>
    <name evidence="1" type="ORF">GCM10009788_26880</name>
</gene>
<protein>
    <recommendedName>
        <fullName evidence="3">Flp pilus-assembly TadG-like N-terminal domain-containing protein</fullName>
    </recommendedName>
</protein>
<evidence type="ECO:0000313" key="2">
    <source>
        <dbReference type="Proteomes" id="UP001500842"/>
    </source>
</evidence>
<dbReference type="Proteomes" id="UP001500842">
    <property type="component" value="Unassembled WGS sequence"/>
</dbReference>
<keyword evidence="2" id="KW-1185">Reference proteome</keyword>
<dbReference type="RefSeq" id="WP_141006785.1">
    <property type="nucleotide sequence ID" value="NZ_BAAAOR010000023.1"/>
</dbReference>
<accession>A0ABN2ALI4</accession>
<proteinExistence type="predicted"/>
<organism evidence="1 2">
    <name type="scientific">Nocardioides humi</name>
    <dbReference type="NCBI Taxonomy" id="449461"/>
    <lineage>
        <taxon>Bacteria</taxon>
        <taxon>Bacillati</taxon>
        <taxon>Actinomycetota</taxon>
        <taxon>Actinomycetes</taxon>
        <taxon>Propionibacteriales</taxon>
        <taxon>Nocardioidaceae</taxon>
        <taxon>Nocardioides</taxon>
    </lineage>
</organism>
<name>A0ABN2ALI4_9ACTN</name>
<sequence length="548" mass="56635">MPARHRDERGATAVLVAVLMSAVLLVSAAFAVDLGQQRVVRRDMQAVADVVALDIARELNGRTRAELLASGDVAAAAAASAGRNDHGLGGAPEISWTLGKIDDDGDFVAFDDDDDDKRPTAVRVSAEGSTDFAFGGVTGRDRGAATRSAVSRVEKGACFTVGTYAARIRLGDGTILGPLMKALGTDVGLTVLDAQGLAATDIKLLDLVNTGLIAGGFDDFVDANVKLGSLYLAMAQVLQNQGGHAAQVALLQKLATVAVKDVVVNVADILGLDTTSSSALDAAVNLFDLVSTAAFVANGENSISVPDLNVNVLGLSTLTASVKIGQKPIQYCGRAKSEETKGESNQVEVNLRGNLANLNLGLVSISAPITLTLKLTPADVQLDDVRCLTDKKLLDFVTTSGLTSLEITIGDPANKNNLSVKALLGLVKLVDGYIRLYTTPAPAATETKSATVDSEDYDGSAPVEFGTDSLGVPYLHQDTHLNVLGILPAGGLLGAVINPLLSIVVNPLVATLDSVLLTPLLRALGINVAGADVYAKKKADCGLPQLVG</sequence>
<reference evidence="1 2" key="1">
    <citation type="journal article" date="2019" name="Int. J. Syst. Evol. Microbiol.">
        <title>The Global Catalogue of Microorganisms (GCM) 10K type strain sequencing project: providing services to taxonomists for standard genome sequencing and annotation.</title>
        <authorList>
            <consortium name="The Broad Institute Genomics Platform"/>
            <consortium name="The Broad Institute Genome Sequencing Center for Infectious Disease"/>
            <person name="Wu L."/>
            <person name="Ma J."/>
        </authorList>
    </citation>
    <scope>NUCLEOTIDE SEQUENCE [LARGE SCALE GENOMIC DNA]</scope>
    <source>
        <strain evidence="1 2">JCM 14942</strain>
    </source>
</reference>
<evidence type="ECO:0008006" key="3">
    <source>
        <dbReference type="Google" id="ProtNLM"/>
    </source>
</evidence>
<comment type="caution">
    <text evidence="1">The sequence shown here is derived from an EMBL/GenBank/DDBJ whole genome shotgun (WGS) entry which is preliminary data.</text>
</comment>
<dbReference type="EMBL" id="BAAAOR010000023">
    <property type="protein sequence ID" value="GAA1521645.1"/>
    <property type="molecule type" value="Genomic_DNA"/>
</dbReference>
<evidence type="ECO:0000313" key="1">
    <source>
        <dbReference type="EMBL" id="GAA1521645.1"/>
    </source>
</evidence>